<keyword evidence="3" id="KW-0813">Transport</keyword>
<dbReference type="InterPro" id="IPR005625">
    <property type="entry name" value="PepSY-ass_TM"/>
</dbReference>
<dbReference type="InterPro" id="IPR001094">
    <property type="entry name" value="Flavdoxin-like"/>
</dbReference>
<protein>
    <submittedName>
        <fullName evidence="7">Nitric oxide synthase</fullName>
    </submittedName>
</protein>
<feature type="domain" description="FAD-binding FR-type" evidence="6">
    <location>
        <begin position="554"/>
        <end position="669"/>
    </location>
</feature>
<dbReference type="InterPro" id="IPR001433">
    <property type="entry name" value="OxRdtase_FAD/NAD-bd"/>
</dbReference>
<evidence type="ECO:0000259" key="5">
    <source>
        <dbReference type="PROSITE" id="PS50902"/>
    </source>
</evidence>
<dbReference type="PRINTS" id="PR00371">
    <property type="entry name" value="FPNCR"/>
</dbReference>
<evidence type="ECO:0000313" key="7">
    <source>
        <dbReference type="EMBL" id="TPG30299.1"/>
    </source>
</evidence>
<dbReference type="PROSITE" id="PS51384">
    <property type="entry name" value="FAD_FR"/>
    <property type="match status" value="1"/>
</dbReference>
<dbReference type="EMBL" id="RCZI01000001">
    <property type="protein sequence ID" value="TPG30299.1"/>
    <property type="molecule type" value="Genomic_DNA"/>
</dbReference>
<dbReference type="Pfam" id="PF03929">
    <property type="entry name" value="PepSY_TM"/>
    <property type="match status" value="1"/>
</dbReference>
<feature type="transmembrane region" description="Helical" evidence="4">
    <location>
        <begin position="186"/>
        <end position="205"/>
    </location>
</feature>
<dbReference type="PRINTS" id="PR00369">
    <property type="entry name" value="FLAVODOXIN"/>
</dbReference>
<dbReference type="Proteomes" id="UP000319212">
    <property type="component" value="Unassembled WGS sequence"/>
</dbReference>
<dbReference type="InterPro" id="IPR017938">
    <property type="entry name" value="Riboflavin_synthase-like_b-brl"/>
</dbReference>
<dbReference type="Gene3D" id="3.40.50.360">
    <property type="match status" value="1"/>
</dbReference>
<evidence type="ECO:0000313" key="8">
    <source>
        <dbReference type="Proteomes" id="UP000319212"/>
    </source>
</evidence>
<accession>A0A502E056</accession>
<reference evidence="7 8" key="1">
    <citation type="journal article" date="2019" name="Environ. Microbiol.">
        <title>Species interactions and distinct microbial communities in high Arctic permafrost affected cryosols are associated with the CH4 and CO2 gas fluxes.</title>
        <authorList>
            <person name="Altshuler I."/>
            <person name="Hamel J."/>
            <person name="Turney S."/>
            <person name="Magnuson E."/>
            <person name="Levesque R."/>
            <person name="Greer C."/>
            <person name="Whyte L.G."/>
        </authorList>
    </citation>
    <scope>NUCLEOTIDE SEQUENCE [LARGE SCALE GENOMIC DNA]</scope>
    <source>
        <strain evidence="7 8">S06.C</strain>
    </source>
</reference>
<dbReference type="GO" id="GO:0010181">
    <property type="term" value="F:FMN binding"/>
    <property type="evidence" value="ECO:0007669"/>
    <property type="project" value="InterPro"/>
</dbReference>
<keyword evidence="4" id="KW-1133">Transmembrane helix</keyword>
<dbReference type="CDD" id="cd06200">
    <property type="entry name" value="SiR_like1"/>
    <property type="match status" value="1"/>
</dbReference>
<dbReference type="SUPFAM" id="SSF63380">
    <property type="entry name" value="Riboflavin synthase domain-like"/>
    <property type="match status" value="1"/>
</dbReference>
<organism evidence="7 8">
    <name type="scientific">Variovorax guangxiensis</name>
    <dbReference type="NCBI Taxonomy" id="1775474"/>
    <lineage>
        <taxon>Bacteria</taxon>
        <taxon>Pseudomonadati</taxon>
        <taxon>Pseudomonadota</taxon>
        <taxon>Betaproteobacteria</taxon>
        <taxon>Burkholderiales</taxon>
        <taxon>Comamonadaceae</taxon>
        <taxon>Variovorax</taxon>
    </lineage>
</organism>
<dbReference type="InterPro" id="IPR008254">
    <property type="entry name" value="Flavodoxin/NO_synth"/>
</dbReference>
<gene>
    <name evidence="7" type="ORF">EAH82_02050</name>
</gene>
<proteinExistence type="predicted"/>
<evidence type="ECO:0000256" key="4">
    <source>
        <dbReference type="SAM" id="Phobius"/>
    </source>
</evidence>
<feature type="transmembrane region" description="Helical" evidence="4">
    <location>
        <begin position="12"/>
        <end position="35"/>
    </location>
</feature>
<evidence type="ECO:0000259" key="6">
    <source>
        <dbReference type="PROSITE" id="PS51384"/>
    </source>
</evidence>
<keyword evidence="3" id="KW-0249">Electron transport</keyword>
<dbReference type="RefSeq" id="WP_140838186.1">
    <property type="nucleotide sequence ID" value="NZ_RCZI01000001.1"/>
</dbReference>
<dbReference type="GO" id="GO:0016491">
    <property type="term" value="F:oxidoreductase activity"/>
    <property type="evidence" value="ECO:0007669"/>
    <property type="project" value="InterPro"/>
</dbReference>
<name>A0A502E056_9BURK</name>
<feature type="domain" description="Flavodoxin-like" evidence="5">
    <location>
        <begin position="394"/>
        <end position="531"/>
    </location>
</feature>
<dbReference type="SUPFAM" id="SSF52343">
    <property type="entry name" value="Ferredoxin reductase-like, C-terminal NADP-linked domain"/>
    <property type="match status" value="1"/>
</dbReference>
<dbReference type="OrthoDB" id="9816402at2"/>
<keyword evidence="2" id="KW-0288">FMN</keyword>
<dbReference type="Pfam" id="PF00258">
    <property type="entry name" value="Flavodoxin_1"/>
    <property type="match status" value="1"/>
</dbReference>
<dbReference type="Gene3D" id="3.40.50.80">
    <property type="entry name" value="Nucleotide-binding domain of ferredoxin-NADP reductase (FNR) module"/>
    <property type="match status" value="1"/>
</dbReference>
<evidence type="ECO:0000256" key="2">
    <source>
        <dbReference type="ARBA" id="ARBA00022643"/>
    </source>
</evidence>
<comment type="caution">
    <text evidence="7">The sequence shown here is derived from an EMBL/GenBank/DDBJ whole genome shotgun (WGS) entry which is preliminary data.</text>
</comment>
<keyword evidence="4" id="KW-0812">Transmembrane</keyword>
<sequence>MGMLRRAWFQIHWFIGITAGTVLVVIGLSGATLSFREEIVDALNPGLSHPGAAPGAVALQPPALLAALEAQLDGRRVNALTVFADTGRAARANLAPLPGQARGETRGVDPYTGALLSEPRGDAFFEFVERLHRWLLLPRDDGKAVTGTLAAGLLVLALSGLYLRWPRRPLAWRAWLRLDFGLTGRAFLWNLHAVVGTVALVAYLVSSATGIYWGFDAVRTLVDNAAGEGRAVRAQRMQGGGDAGAAPAPVKLDLARVWQGFGAATHGDWSQVTLRLPARGASSVEATYLRAQPEHERARNRLYLQAATGEVTRHERYADKPLAGRLVNSIYPLHMGTYWGLPGRIFMMLSSLAMALFAITGWMLYLGRRRTKKAVRAERARFGQGATASGGEAVLIAFATQTGQAERLALQTAGALKSAGIAAVIKPVSELTADVLAHFKKALWIVSTFGEGDPPDTARAFARGFARPGPDLLHLQYGVLALGDRRYATFCGFGRKLDHDLRSRSAQALFPMVEVDVNDGAALGTWRAALGRVFGLSADAASSWPAADAKADVPAFESWRLVRRQLLNPGSEGDPLYEIELSGPASASWAPGALAELVPPAPPAAGDAVMAPRSYSVASLPSDGGLQLLVRQTRHANGLGVASGWLTVGAAIGAEVPLRLIANPSFTLVDDDPPCIFIGNGSGFAGLRAHLRERVRRGHGRNWLVYGERTSRHDAFFVDELATWRAAGLLARADIAYSRDQPERVYVQDKLRAAADELPVWVNEGAVIYVCGSLAGMAPGVDAALADVLGADAFDELIALGRYRRDVY</sequence>
<keyword evidence="1" id="KW-0285">Flavoprotein</keyword>
<dbReference type="InterPro" id="IPR001709">
    <property type="entry name" value="Flavoprot_Pyr_Nucl_cyt_Rdtase"/>
</dbReference>
<dbReference type="InterPro" id="IPR039261">
    <property type="entry name" value="FNR_nucleotide-bd"/>
</dbReference>
<evidence type="ECO:0000256" key="1">
    <source>
        <dbReference type="ARBA" id="ARBA00022630"/>
    </source>
</evidence>
<dbReference type="Pfam" id="PF00175">
    <property type="entry name" value="NAD_binding_1"/>
    <property type="match status" value="1"/>
</dbReference>
<feature type="transmembrane region" description="Helical" evidence="4">
    <location>
        <begin position="345"/>
        <end position="366"/>
    </location>
</feature>
<keyword evidence="4" id="KW-0472">Membrane</keyword>
<feature type="transmembrane region" description="Helical" evidence="4">
    <location>
        <begin position="144"/>
        <end position="165"/>
    </location>
</feature>
<dbReference type="PROSITE" id="PS50902">
    <property type="entry name" value="FLAVODOXIN_LIKE"/>
    <property type="match status" value="1"/>
</dbReference>
<dbReference type="InterPro" id="IPR029039">
    <property type="entry name" value="Flavoprotein-like_sf"/>
</dbReference>
<dbReference type="InterPro" id="IPR017927">
    <property type="entry name" value="FAD-bd_FR_type"/>
</dbReference>
<dbReference type="PANTHER" id="PTHR34219:SF3">
    <property type="entry name" value="BLL7967 PROTEIN"/>
    <property type="match status" value="1"/>
</dbReference>
<evidence type="ECO:0000256" key="3">
    <source>
        <dbReference type="ARBA" id="ARBA00022982"/>
    </source>
</evidence>
<dbReference type="AlphaFoldDB" id="A0A502E056"/>
<dbReference type="PANTHER" id="PTHR34219">
    <property type="entry name" value="IRON-REGULATED INNER MEMBRANE PROTEIN-RELATED"/>
    <property type="match status" value="1"/>
</dbReference>
<dbReference type="SUPFAM" id="SSF52218">
    <property type="entry name" value="Flavoproteins"/>
    <property type="match status" value="1"/>
</dbReference>